<keyword evidence="3" id="KW-1185">Reference proteome</keyword>
<gene>
    <name evidence="2" type="ORF">KIL84_016607</name>
</gene>
<protein>
    <submittedName>
        <fullName evidence="2">Uncharacterized protein</fullName>
    </submittedName>
</protein>
<evidence type="ECO:0000313" key="2">
    <source>
        <dbReference type="EMBL" id="KAH1172768.1"/>
    </source>
</evidence>
<proteinExistence type="predicted"/>
<organism evidence="2 3">
    <name type="scientific">Mauremys mutica</name>
    <name type="common">yellowpond turtle</name>
    <dbReference type="NCBI Taxonomy" id="74926"/>
    <lineage>
        <taxon>Eukaryota</taxon>
        <taxon>Metazoa</taxon>
        <taxon>Chordata</taxon>
        <taxon>Craniata</taxon>
        <taxon>Vertebrata</taxon>
        <taxon>Euteleostomi</taxon>
        <taxon>Archelosauria</taxon>
        <taxon>Testudinata</taxon>
        <taxon>Testudines</taxon>
        <taxon>Cryptodira</taxon>
        <taxon>Durocryptodira</taxon>
        <taxon>Testudinoidea</taxon>
        <taxon>Geoemydidae</taxon>
        <taxon>Geoemydinae</taxon>
        <taxon>Mauremys</taxon>
    </lineage>
</organism>
<dbReference type="Proteomes" id="UP000827986">
    <property type="component" value="Unassembled WGS sequence"/>
</dbReference>
<feature type="region of interest" description="Disordered" evidence="1">
    <location>
        <begin position="154"/>
        <end position="252"/>
    </location>
</feature>
<evidence type="ECO:0000256" key="1">
    <source>
        <dbReference type="SAM" id="MobiDB-lite"/>
    </source>
</evidence>
<dbReference type="AlphaFoldDB" id="A0A9D4AW10"/>
<feature type="region of interest" description="Disordered" evidence="1">
    <location>
        <begin position="1"/>
        <end position="104"/>
    </location>
</feature>
<sequence>MVNTRKSSLRPLGKAAAAAAGAGSHFISSRTRSSKRGTKAGLEEAAAARKDEGSDGSLSDSHISPPAKRTLKHADPVCKDKSKSRSTGQREEWSISAGQSSTAEAVLQEMDNINIRRNRRSGEVERLRMWTDTEFENMDMYSRVKRRRKSLRRNSYGIQNHHEVSTEGEEEESQEEDGDIEVEEAEGEENDRPYNLRQRKTVERYQAPPIVLLADQDGKKNSSSILKKPSRAPNTFPLEHPRPMSEFEEKDADEDLALVSQISTQGSLTPIEASFQKSLMKL</sequence>
<evidence type="ECO:0000313" key="3">
    <source>
        <dbReference type="Proteomes" id="UP000827986"/>
    </source>
</evidence>
<accession>A0A9D4AW10</accession>
<name>A0A9D4AW10_9SAUR</name>
<feature type="compositionally biased region" description="Low complexity" evidence="1">
    <location>
        <begin position="15"/>
        <end position="31"/>
    </location>
</feature>
<dbReference type="EMBL" id="JAHDVG010000482">
    <property type="protein sequence ID" value="KAH1172768.1"/>
    <property type="molecule type" value="Genomic_DNA"/>
</dbReference>
<reference evidence="2" key="1">
    <citation type="submission" date="2021-09" db="EMBL/GenBank/DDBJ databases">
        <title>The genome of Mauremys mutica provides insights into the evolution of semi-aquatic lifestyle.</title>
        <authorList>
            <person name="Gong S."/>
            <person name="Gao Y."/>
        </authorList>
    </citation>
    <scope>NUCLEOTIDE SEQUENCE</scope>
    <source>
        <strain evidence="2">MM-2020</strain>
        <tissue evidence="2">Muscle</tissue>
    </source>
</reference>
<comment type="caution">
    <text evidence="2">The sequence shown here is derived from an EMBL/GenBank/DDBJ whole genome shotgun (WGS) entry which is preliminary data.</text>
</comment>
<feature type="compositionally biased region" description="Basic and acidic residues" evidence="1">
    <location>
        <begin position="72"/>
        <end position="93"/>
    </location>
</feature>
<feature type="compositionally biased region" description="Acidic residues" evidence="1">
    <location>
        <begin position="166"/>
        <end position="189"/>
    </location>
</feature>